<name>A0A7R9FPM6_9CRUS</name>
<organism evidence="4">
    <name type="scientific">Darwinula stevensoni</name>
    <dbReference type="NCBI Taxonomy" id="69355"/>
    <lineage>
        <taxon>Eukaryota</taxon>
        <taxon>Metazoa</taxon>
        <taxon>Ecdysozoa</taxon>
        <taxon>Arthropoda</taxon>
        <taxon>Crustacea</taxon>
        <taxon>Oligostraca</taxon>
        <taxon>Ostracoda</taxon>
        <taxon>Podocopa</taxon>
        <taxon>Podocopida</taxon>
        <taxon>Darwinulocopina</taxon>
        <taxon>Darwinuloidea</taxon>
        <taxon>Darwinulidae</taxon>
        <taxon>Darwinula</taxon>
    </lineage>
</organism>
<feature type="region of interest" description="Disordered" evidence="1">
    <location>
        <begin position="611"/>
        <end position="638"/>
    </location>
</feature>
<feature type="region of interest" description="Disordered" evidence="1">
    <location>
        <begin position="297"/>
        <end position="317"/>
    </location>
</feature>
<feature type="region of interest" description="Disordered" evidence="1">
    <location>
        <begin position="555"/>
        <end position="585"/>
    </location>
</feature>
<keyword evidence="2" id="KW-0812">Transmembrane</keyword>
<feature type="domain" description="G" evidence="3">
    <location>
        <begin position="48"/>
        <end position="155"/>
    </location>
</feature>
<dbReference type="EMBL" id="LR902367">
    <property type="protein sequence ID" value="CAD7250422.1"/>
    <property type="molecule type" value="Genomic_DNA"/>
</dbReference>
<feature type="compositionally biased region" description="Acidic residues" evidence="1">
    <location>
        <begin position="564"/>
        <end position="574"/>
    </location>
</feature>
<evidence type="ECO:0000256" key="1">
    <source>
        <dbReference type="SAM" id="MobiDB-lite"/>
    </source>
</evidence>
<evidence type="ECO:0000313" key="5">
    <source>
        <dbReference type="Proteomes" id="UP000677054"/>
    </source>
</evidence>
<proteinExistence type="predicted"/>
<evidence type="ECO:0000313" key="4">
    <source>
        <dbReference type="EMBL" id="CAD7250422.1"/>
    </source>
</evidence>
<dbReference type="Proteomes" id="UP000677054">
    <property type="component" value="Unassembled WGS sequence"/>
</dbReference>
<dbReference type="SUPFAM" id="SSF52540">
    <property type="entry name" value="P-loop containing nucleoside triphosphate hydrolases"/>
    <property type="match status" value="2"/>
</dbReference>
<keyword evidence="5" id="KW-1185">Reference proteome</keyword>
<gene>
    <name evidence="4" type="ORF">DSTB1V02_LOCUS10198</name>
</gene>
<dbReference type="EMBL" id="CAJPEV010002850">
    <property type="protein sequence ID" value="CAG0898219.1"/>
    <property type="molecule type" value="Genomic_DNA"/>
</dbReference>
<keyword evidence="2" id="KW-0472">Membrane</keyword>
<accession>A0A7R9FPM6</accession>
<evidence type="ECO:0000256" key="2">
    <source>
        <dbReference type="SAM" id="Phobius"/>
    </source>
</evidence>
<dbReference type="InterPro" id="IPR006073">
    <property type="entry name" value="GTP-bd"/>
</dbReference>
<feature type="compositionally biased region" description="Acidic residues" evidence="1">
    <location>
        <begin position="298"/>
        <end position="311"/>
    </location>
</feature>
<evidence type="ECO:0000259" key="3">
    <source>
        <dbReference type="Pfam" id="PF01926"/>
    </source>
</evidence>
<dbReference type="PANTHER" id="PTHR32046">
    <property type="entry name" value="G DOMAIN-CONTAINING PROTEIN"/>
    <property type="match status" value="1"/>
</dbReference>
<dbReference type="OrthoDB" id="8954335at2759"/>
<sequence>MGADEIEQLKEGKVPIKGTDPPTYLLSFRQIAKDRFQLGQQHGKCLIVLLLGLTGSGKSMLEEVMGNYLLGVDFRDSHRFRVKEDNGPTNQITSYTFYTRDRKMSRRPVTIIDTPGFQKGTPADDKKLIEDIRAFTQAIDIHAVVFVVPGSQIGAQSFVLDLQVLCKTSALLFRVSIERLFDTLSKSRILEDIGTATSGSILSCTKFLVVGNGFVHSGSWRFQLLDDLCRLTAEQKEVLTNMAKVLGDETPRIQEISYLFCTFADSKRLPVLESVKEAGLKYKKYYAVNSSSYFAKEEENDGSSSSDEEEEVKQNKPKMTSINELLWKMTNESIQEFMEDILDRKGKDKTPIGGKDLPTFLLPFQVIPNTTRRFRLGEDQEDKQQCLNILFIGPTGSGKSLLLEAMGNYVLGVEYGDPYRFQVKEGGPTNLITSHTFITRDKQRFPRPITFIDTPGFQKGTPKEDRKLMEDIRKYIHSNHRLGIHAIVQVLKDPQEKLTVEQNMLMKNMSLVFAGDTVRISYLFCIFADSKRFPDLDSTNEAELKSGEYFPANSSSYFAKKEGEEDGSDDDDENETGKKATSRPINKIMLKKTTESFERFNKAIQGNQPIQVRHTPIQEEKPEDDDSETNPLVTPKPDDATYRYRISRMSPKKRVLLAFGGIGLAVGIGLILGIFSESFLLAVICSVLVFVVYEALVIYVCTRGSTENTENRYGKGSGP</sequence>
<protein>
    <recommendedName>
        <fullName evidence="3">G domain-containing protein</fullName>
    </recommendedName>
</protein>
<feature type="transmembrane region" description="Helical" evidence="2">
    <location>
        <begin position="681"/>
        <end position="702"/>
    </location>
</feature>
<dbReference type="InterPro" id="IPR027417">
    <property type="entry name" value="P-loop_NTPase"/>
</dbReference>
<dbReference type="PANTHER" id="PTHR32046:SF11">
    <property type="entry name" value="IMMUNE-ASSOCIATED NUCLEOTIDE-BINDING PROTEIN 10-LIKE"/>
    <property type="match status" value="1"/>
</dbReference>
<dbReference type="AlphaFoldDB" id="A0A7R9FPM6"/>
<dbReference type="Pfam" id="PF01926">
    <property type="entry name" value="MMR_HSR1"/>
    <property type="match status" value="1"/>
</dbReference>
<reference evidence="4" key="1">
    <citation type="submission" date="2020-11" db="EMBL/GenBank/DDBJ databases">
        <authorList>
            <person name="Tran Van P."/>
        </authorList>
    </citation>
    <scope>NUCLEOTIDE SEQUENCE</scope>
</reference>
<feature type="transmembrane region" description="Helical" evidence="2">
    <location>
        <begin position="655"/>
        <end position="675"/>
    </location>
</feature>
<keyword evidence="2" id="KW-1133">Transmembrane helix</keyword>
<dbReference type="GO" id="GO:0005525">
    <property type="term" value="F:GTP binding"/>
    <property type="evidence" value="ECO:0007669"/>
    <property type="project" value="InterPro"/>
</dbReference>
<dbReference type="Gene3D" id="3.40.50.300">
    <property type="entry name" value="P-loop containing nucleotide triphosphate hydrolases"/>
    <property type="match status" value="2"/>
</dbReference>